<feature type="transmembrane region" description="Helical" evidence="1">
    <location>
        <begin position="88"/>
        <end position="112"/>
    </location>
</feature>
<dbReference type="Proteomes" id="UP000887575">
    <property type="component" value="Unassembled WGS sequence"/>
</dbReference>
<dbReference type="WBParaSite" id="MBELARI_LOCUS10937">
    <property type="protein sequence ID" value="MBELARI_LOCUS10937"/>
    <property type="gene ID" value="MBELARI_LOCUS10937"/>
</dbReference>
<keyword evidence="1" id="KW-0472">Membrane</keyword>
<proteinExistence type="predicted"/>
<name>A0AAF3EAI5_9BILA</name>
<keyword evidence="1" id="KW-0812">Transmembrane</keyword>
<reference evidence="3" key="1">
    <citation type="submission" date="2024-02" db="UniProtKB">
        <authorList>
            <consortium name="WormBaseParasite"/>
        </authorList>
    </citation>
    <scope>IDENTIFICATION</scope>
</reference>
<keyword evidence="2" id="KW-1185">Reference proteome</keyword>
<feature type="transmembrane region" description="Helical" evidence="1">
    <location>
        <begin position="25"/>
        <end position="47"/>
    </location>
</feature>
<organism evidence="2 3">
    <name type="scientific">Mesorhabditis belari</name>
    <dbReference type="NCBI Taxonomy" id="2138241"/>
    <lineage>
        <taxon>Eukaryota</taxon>
        <taxon>Metazoa</taxon>
        <taxon>Ecdysozoa</taxon>
        <taxon>Nematoda</taxon>
        <taxon>Chromadorea</taxon>
        <taxon>Rhabditida</taxon>
        <taxon>Rhabditina</taxon>
        <taxon>Rhabditomorpha</taxon>
        <taxon>Rhabditoidea</taxon>
        <taxon>Rhabditidae</taxon>
        <taxon>Mesorhabditinae</taxon>
        <taxon>Mesorhabditis</taxon>
    </lineage>
</organism>
<dbReference type="AlphaFoldDB" id="A0AAF3EAI5"/>
<evidence type="ECO:0000313" key="2">
    <source>
        <dbReference type="Proteomes" id="UP000887575"/>
    </source>
</evidence>
<accession>A0AAF3EAI5</accession>
<sequence length="128" mass="14976">MSLTRQSTKSLTHGVEIVFGVVYKIFFLSSLVVNVILCFLFTGIMYYSHSRKQALHPAFLRCSFAFIELFLFYFEVIVLSVLKKTTKLFWLGLLLAFSRVILIIFCLTMFLYTHETYTDWLIIYAQGE</sequence>
<evidence type="ECO:0000256" key="1">
    <source>
        <dbReference type="SAM" id="Phobius"/>
    </source>
</evidence>
<protein>
    <submittedName>
        <fullName evidence="3">Uncharacterized protein</fullName>
    </submittedName>
</protein>
<evidence type="ECO:0000313" key="3">
    <source>
        <dbReference type="WBParaSite" id="MBELARI_LOCUS10937"/>
    </source>
</evidence>
<feature type="transmembrane region" description="Helical" evidence="1">
    <location>
        <begin position="59"/>
        <end position="82"/>
    </location>
</feature>
<keyword evidence="1" id="KW-1133">Transmembrane helix</keyword>